<feature type="region of interest" description="Disordered" evidence="1">
    <location>
        <begin position="32"/>
        <end position="102"/>
    </location>
</feature>
<evidence type="ECO:0000313" key="3">
    <source>
        <dbReference type="Proteomes" id="UP000295472"/>
    </source>
</evidence>
<comment type="caution">
    <text evidence="2">The sequence shown here is derived from an EMBL/GenBank/DDBJ whole genome shotgun (WGS) entry which is preliminary data.</text>
</comment>
<name>A0A4R8GFY4_9FIRM</name>
<dbReference type="EMBL" id="SOEF01000032">
    <property type="protein sequence ID" value="TDX39364.1"/>
    <property type="molecule type" value="Genomic_DNA"/>
</dbReference>
<dbReference type="GeneID" id="57013558"/>
<proteinExistence type="predicted"/>
<sequence>MRKLFIITLTVILVVGMTGIGYAGLEDSNAEKGLSASPAFEEDTDHESDGHFTHQNGAPRFSTEKGHIAIDAEEPGLNSDENSAVSEHHHDNKDGSVIDTSK</sequence>
<gene>
    <name evidence="2" type="ORF">C7954_13233</name>
</gene>
<reference evidence="2 3" key="1">
    <citation type="submission" date="2019-03" db="EMBL/GenBank/DDBJ databases">
        <title>Subsurface microbial communities from deep shales in Ohio and West Virginia, USA.</title>
        <authorList>
            <person name="Wrighton K."/>
        </authorList>
    </citation>
    <scope>NUCLEOTIDE SEQUENCE [LARGE SCALE GENOMIC DNA]</scope>
    <source>
        <strain evidence="2 3">DSMZ 11287</strain>
    </source>
</reference>
<feature type="compositionally biased region" description="Basic and acidic residues" evidence="1">
    <location>
        <begin position="86"/>
        <end position="102"/>
    </location>
</feature>
<dbReference type="Proteomes" id="UP000295472">
    <property type="component" value="Unassembled WGS sequence"/>
</dbReference>
<dbReference type="AlphaFoldDB" id="A0A4R8GFY4"/>
<evidence type="ECO:0000313" key="2">
    <source>
        <dbReference type="EMBL" id="TDX39364.1"/>
    </source>
</evidence>
<protein>
    <submittedName>
        <fullName evidence="2">Uncharacterized protein</fullName>
    </submittedName>
</protein>
<accession>A0A4R8GFY4</accession>
<dbReference type="RefSeq" id="WP_134059988.1">
    <property type="nucleotide sequence ID" value="NZ_SOEF01000032.1"/>
</dbReference>
<evidence type="ECO:0000256" key="1">
    <source>
        <dbReference type="SAM" id="MobiDB-lite"/>
    </source>
</evidence>
<organism evidence="2 3">
    <name type="scientific">Halanaerobium congolense</name>
    <dbReference type="NCBI Taxonomy" id="54121"/>
    <lineage>
        <taxon>Bacteria</taxon>
        <taxon>Bacillati</taxon>
        <taxon>Bacillota</taxon>
        <taxon>Clostridia</taxon>
        <taxon>Halanaerobiales</taxon>
        <taxon>Halanaerobiaceae</taxon>
        <taxon>Halanaerobium</taxon>
    </lineage>
</organism>